<dbReference type="InterPro" id="IPR022542">
    <property type="entry name" value="FOCAD/RST1_DUF3730"/>
</dbReference>
<reference evidence="3" key="1">
    <citation type="submission" date="2014-03" db="EMBL/GenBank/DDBJ databases">
        <authorList>
            <person name="Aksoy S."/>
            <person name="Warren W."/>
            <person name="Wilson R.K."/>
        </authorList>
    </citation>
    <scope>NUCLEOTIDE SEQUENCE [LARGE SCALE GENOMIC DNA]</scope>
    <source>
        <strain evidence="3">IAEA</strain>
    </source>
</reference>
<name>A0A1A9W9M3_9MUSC</name>
<accession>A0A1A9W9M3</accession>
<keyword evidence="3" id="KW-1185">Reference proteome</keyword>
<dbReference type="GO" id="GO:0060147">
    <property type="term" value="P:regulation of post-transcriptional gene silencing"/>
    <property type="evidence" value="ECO:0007669"/>
    <property type="project" value="InterPro"/>
</dbReference>
<reference evidence="2" key="2">
    <citation type="submission" date="2020-05" db="UniProtKB">
        <authorList>
            <consortium name="EnsemblMetazoa"/>
        </authorList>
    </citation>
    <scope>IDENTIFICATION</scope>
    <source>
        <strain evidence="2">IAEA</strain>
    </source>
</reference>
<dbReference type="PANTHER" id="PTHR16212:SF4">
    <property type="entry name" value="FOCADHESIN"/>
    <property type="match status" value="1"/>
</dbReference>
<dbReference type="AlphaFoldDB" id="A0A1A9W9M3"/>
<protein>
    <submittedName>
        <fullName evidence="2">DUF3730 domain-containing protein</fullName>
    </submittedName>
</protein>
<proteinExistence type="predicted"/>
<sequence length="1205" mass="138374">MDEFKTITPTTSVVKISACLEKIYKKIVESRDVKKLAEFNIKEIEFLKTQCKADNVQLCLMSCQTFVRLVDNGTLETTNVLTILMSLLPNSSPLQCNAITESIVSLLLMNIKRKVSSLKENETFQSQYGLKTQQHPMITLLQSPVVNMNDIANKINGICNHHDKQVKDASIEYLRPVYLYILCNPQTLSDSKAIWTGILALSRQNKEAKELMQEILSWSKISSSQNCLFTSILLIEAIEYFLNNNDFKQSLDLSIYQLLVINYLTKYGIDPRPSLHCILSVLHTTKKQSRGYYNLMLILLADVLHIMTPTYLPDLMRIISFIVVQESCGHQYILNMCLDGIIQWMSQTAFIPADGLAIAHQIVRKILDVSKGTDHSESVNSKEIDPLSVKCYHSNIAIAVDLAKLVDFFDESEFKDVFYFVDTLNVKANSAFSQRLHLFLRSLFLSRDLSMDCWFKIYQVLLEIIKVNNGIAYDFLMTYLFKLADEHSPEIQIELLRGLPNFAVAKDNIPMILNSIHILTTENPTFCMDLYLRLWRIETRTYPFLIKLLALPFKDTQHKWEFEIAKIYTIREICLEQPTQHGSDLVSHLSDILNTCTDESGDLATSLALDAIVALCDSHTVNIASTWRVLSSKFRHEKRPRALKSLYRFFAHVPLLQTPTLEFEQLVDEALDQLWMTISRSDSNHNLTCEALDALKQYEIGSLLTLRHIPPQFRQNLHVAREYTGADGRAVVDLQQEMIPGECWVQLLQKIRPECGNAAADLIAHYIYNEINNYRSGVYRLPEGRPEPRKLQGLSSQSPLRATVGYLVNQARFGDHNITEPHAITHALRAISKRFPKPIPPVDWCFLHSFFHLSFEARKYCILIAKNQLLHSGTARRIMENFLVEFEPNCFEEDLLLLFSLLPEIGNGVSLTILKAFAEKVALYCFKESQLGGFAEGCLFEKFLESVRLIFTGKCDIPEVLDVFTLIVERYMDSMDIDSRLFERYTEVVAVLSINAIEGLTSPANWWETPIGKLKKATIIRSYLVLYNNQLNNPLKWLNPIIDAFVKRQEEHLFFYHHLATTLYAFNNDEQSCNWVMEMFLQIQALLAESSNKEKLDKALYLLDIFILSVDVLSGCAMLLGNLDVVATQSAERFHIFPESLQLLCDHVFWKDQEAKIYEFLYNLFKNNAIPDIYSKIFKEAIICSRNKPYFEAKGTWTKYVGMRK</sequence>
<evidence type="ECO:0000313" key="3">
    <source>
        <dbReference type="Proteomes" id="UP000091820"/>
    </source>
</evidence>
<evidence type="ECO:0000313" key="2">
    <source>
        <dbReference type="EnsemblMetazoa" id="GBRI011314-PA"/>
    </source>
</evidence>
<feature type="domain" description="DUF3730" evidence="1">
    <location>
        <begin position="476"/>
        <end position="695"/>
    </location>
</feature>
<dbReference type="InterPro" id="IPR045163">
    <property type="entry name" value="Focadhesin/RST1"/>
</dbReference>
<dbReference type="Proteomes" id="UP000091820">
    <property type="component" value="Unassembled WGS sequence"/>
</dbReference>
<dbReference type="Pfam" id="PF12530">
    <property type="entry name" value="DUF3730"/>
    <property type="match status" value="1"/>
</dbReference>
<dbReference type="STRING" id="37001.A0A1A9W9M3"/>
<dbReference type="VEuPathDB" id="VectorBase:GBRI011314"/>
<dbReference type="PANTHER" id="PTHR16212">
    <property type="entry name" value="FOCADHESIN FAMILY MEMBER"/>
    <property type="match status" value="1"/>
</dbReference>
<organism evidence="2 3">
    <name type="scientific">Glossina brevipalpis</name>
    <dbReference type="NCBI Taxonomy" id="37001"/>
    <lineage>
        <taxon>Eukaryota</taxon>
        <taxon>Metazoa</taxon>
        <taxon>Ecdysozoa</taxon>
        <taxon>Arthropoda</taxon>
        <taxon>Hexapoda</taxon>
        <taxon>Insecta</taxon>
        <taxon>Pterygota</taxon>
        <taxon>Neoptera</taxon>
        <taxon>Endopterygota</taxon>
        <taxon>Diptera</taxon>
        <taxon>Brachycera</taxon>
        <taxon>Muscomorpha</taxon>
        <taxon>Hippoboscoidea</taxon>
        <taxon>Glossinidae</taxon>
        <taxon>Glossina</taxon>
    </lineage>
</organism>
<evidence type="ECO:0000259" key="1">
    <source>
        <dbReference type="Pfam" id="PF12530"/>
    </source>
</evidence>
<dbReference type="EnsemblMetazoa" id="GBRI011314-RA">
    <property type="protein sequence ID" value="GBRI011314-PA"/>
    <property type="gene ID" value="GBRI011314"/>
</dbReference>